<sequence>MFFNGFDRKSYISGQVLADILGWTMSETRFAMEGKLLFAQSADGTVLDISKARLRPVDAVLVILGTVNP</sequence>
<feature type="non-terminal residue" evidence="1">
    <location>
        <position position="69"/>
    </location>
</feature>
<protein>
    <submittedName>
        <fullName evidence="1">Uncharacterized protein</fullName>
    </submittedName>
</protein>
<name>A0A6H5HAG5_9HEMI</name>
<dbReference type="Proteomes" id="UP000479000">
    <property type="component" value="Unassembled WGS sequence"/>
</dbReference>
<organism evidence="1 2">
    <name type="scientific">Nesidiocoris tenuis</name>
    <dbReference type="NCBI Taxonomy" id="355587"/>
    <lineage>
        <taxon>Eukaryota</taxon>
        <taxon>Metazoa</taxon>
        <taxon>Ecdysozoa</taxon>
        <taxon>Arthropoda</taxon>
        <taxon>Hexapoda</taxon>
        <taxon>Insecta</taxon>
        <taxon>Pterygota</taxon>
        <taxon>Neoptera</taxon>
        <taxon>Paraneoptera</taxon>
        <taxon>Hemiptera</taxon>
        <taxon>Heteroptera</taxon>
        <taxon>Panheteroptera</taxon>
        <taxon>Cimicomorpha</taxon>
        <taxon>Miridae</taxon>
        <taxon>Dicyphina</taxon>
        <taxon>Nesidiocoris</taxon>
    </lineage>
</organism>
<dbReference type="EMBL" id="CADCXU010025863">
    <property type="protein sequence ID" value="CAB0013035.1"/>
    <property type="molecule type" value="Genomic_DNA"/>
</dbReference>
<accession>A0A6H5HAG5</accession>
<dbReference type="AlphaFoldDB" id="A0A6H5HAG5"/>
<evidence type="ECO:0000313" key="2">
    <source>
        <dbReference type="Proteomes" id="UP000479000"/>
    </source>
</evidence>
<reference evidence="1 2" key="1">
    <citation type="submission" date="2020-02" db="EMBL/GenBank/DDBJ databases">
        <authorList>
            <person name="Ferguson B K."/>
        </authorList>
    </citation>
    <scope>NUCLEOTIDE SEQUENCE [LARGE SCALE GENOMIC DNA]</scope>
</reference>
<keyword evidence="2" id="KW-1185">Reference proteome</keyword>
<gene>
    <name evidence="1" type="ORF">NTEN_LOCUS17708</name>
</gene>
<evidence type="ECO:0000313" key="1">
    <source>
        <dbReference type="EMBL" id="CAB0013035.1"/>
    </source>
</evidence>
<proteinExistence type="predicted"/>
<dbReference type="OrthoDB" id="2015333at2759"/>